<dbReference type="Proteomes" id="UP000008225">
    <property type="component" value="Chromosome 4"/>
</dbReference>
<accession>A0A8I3XDE2</accession>
<keyword evidence="2" id="KW-1185">Reference proteome</keyword>
<dbReference type="GeneTree" id="ENSGT01120000271815"/>
<dbReference type="PANTHER" id="PTHR12138:SF162">
    <property type="entry name" value="CHROMOSOME UNDETERMINED SCAFFOLD_275, WHOLE GENOME SHOTGUN SEQUENCE"/>
    <property type="match status" value="1"/>
</dbReference>
<sequence>MPLAHVSFSIGLDKLRNPVIKVELCAVLQFGSLDLKFKMNLALLPWLECNGAIMAHCNLRSPDSSDSPASASQVAGITGTCHHAWLIFLFLVEMGFTILARLVSNS</sequence>
<dbReference type="PRINTS" id="PR02045">
    <property type="entry name" value="F138DOMAIN"/>
</dbReference>
<reference evidence="1 2" key="1">
    <citation type="submission" date="2009-03" db="EMBL/GenBank/DDBJ databases">
        <authorList>
            <person name="Warren W."/>
            <person name="Ye L."/>
            <person name="Minx P."/>
            <person name="Worley K."/>
            <person name="Gibbs R."/>
            <person name="Wilson R.K."/>
        </authorList>
    </citation>
    <scope>NUCLEOTIDE SEQUENCE [LARGE SCALE GENOMIC DNA]</scope>
</reference>
<evidence type="ECO:0000313" key="1">
    <source>
        <dbReference type="Ensembl" id="ENSCJAP00000093682.1"/>
    </source>
</evidence>
<evidence type="ECO:0000313" key="2">
    <source>
        <dbReference type="Proteomes" id="UP000008225"/>
    </source>
</evidence>
<name>A0A8I3XDE2_CALJA</name>
<protein>
    <submittedName>
        <fullName evidence="1">Uncharacterized protein</fullName>
    </submittedName>
</protein>
<dbReference type="PANTHER" id="PTHR12138">
    <property type="entry name" value="PRIMATE-EXPANDED PROTEIN FAMILY"/>
    <property type="match status" value="1"/>
</dbReference>
<proteinExistence type="predicted"/>
<organism evidence="1 2">
    <name type="scientific">Callithrix jacchus</name>
    <name type="common">White-tufted-ear marmoset</name>
    <name type="synonym">Simia Jacchus</name>
    <dbReference type="NCBI Taxonomy" id="9483"/>
    <lineage>
        <taxon>Eukaryota</taxon>
        <taxon>Metazoa</taxon>
        <taxon>Chordata</taxon>
        <taxon>Craniata</taxon>
        <taxon>Vertebrata</taxon>
        <taxon>Euteleostomi</taxon>
        <taxon>Mammalia</taxon>
        <taxon>Eutheria</taxon>
        <taxon>Euarchontoglires</taxon>
        <taxon>Primates</taxon>
        <taxon>Haplorrhini</taxon>
        <taxon>Platyrrhini</taxon>
        <taxon>Cebidae</taxon>
        <taxon>Callitrichinae</taxon>
        <taxon>Callithrix</taxon>
        <taxon>Callithrix</taxon>
    </lineage>
</organism>
<reference evidence="1" key="3">
    <citation type="submission" date="2025-09" db="UniProtKB">
        <authorList>
            <consortium name="Ensembl"/>
        </authorList>
    </citation>
    <scope>IDENTIFICATION</scope>
</reference>
<reference evidence="1" key="2">
    <citation type="submission" date="2025-08" db="UniProtKB">
        <authorList>
            <consortium name="Ensembl"/>
        </authorList>
    </citation>
    <scope>IDENTIFICATION</scope>
</reference>
<dbReference type="Ensembl" id="ENSCJAT00000127716.1">
    <property type="protein sequence ID" value="ENSCJAP00000093682.1"/>
    <property type="gene ID" value="ENSCJAG00000085446.1"/>
</dbReference>
<dbReference type="AlphaFoldDB" id="A0A8I3XDE2"/>